<protein>
    <recommendedName>
        <fullName evidence="9">NAD kinase</fullName>
        <ecNumber evidence="9">2.7.1.23</ecNumber>
    </recommendedName>
    <alternativeName>
        <fullName evidence="9">ATP-dependent NAD kinase</fullName>
    </alternativeName>
</protein>
<dbReference type="Pfam" id="PF20143">
    <property type="entry name" value="NAD_kinase_C"/>
    <property type="match status" value="1"/>
</dbReference>
<dbReference type="EMBL" id="RKRA01000001">
    <property type="protein sequence ID" value="RPF27976.1"/>
    <property type="molecule type" value="Genomic_DNA"/>
</dbReference>
<comment type="caution">
    <text evidence="9">Lacks conserved residue(s) required for the propagation of feature annotation.</text>
</comment>
<dbReference type="HAMAP" id="MF_00361">
    <property type="entry name" value="NAD_kinase"/>
    <property type="match status" value="1"/>
</dbReference>
<feature type="binding site" evidence="9">
    <location>
        <begin position="167"/>
        <end position="172"/>
    </location>
    <ligand>
        <name>NAD(+)</name>
        <dbReference type="ChEBI" id="CHEBI:57540"/>
    </ligand>
</feature>
<feature type="binding site" evidence="9">
    <location>
        <begin position="126"/>
        <end position="127"/>
    </location>
    <ligand>
        <name>NAD(+)</name>
        <dbReference type="ChEBI" id="CHEBI:57540"/>
    </ligand>
</feature>
<sequence>MSRRILVVCHEGRHDAVRAADRVSDDLREHGIETVRNGSAEGVELVVVLGGDGTILRAAEEARNHDVPVLGVNLGHVGFLAEAEPEALPEVVARIVARDYSVEERMTLDVQVTTPDGRVQRSWAVNEAAVEKGERARMVVATIGVDGRGLSSFGCDAIILATPTGSTAYAFSGGGPVVWPDVEALLLVPIAAHALFTRPMVVGPSSVLEVEILPYEETHAVVWCDGRRLLDAPSGSRIEVRRGERPVRLARLTEAPFSGRLVAKFNLPVKGWRNLREVP</sequence>
<feature type="active site" description="Proton acceptor" evidence="9">
    <location>
        <position position="52"/>
    </location>
</feature>
<keyword evidence="2 9" id="KW-0808">Transferase</keyword>
<dbReference type="GO" id="GO:0005737">
    <property type="term" value="C:cytoplasm"/>
    <property type="evidence" value="ECO:0007669"/>
    <property type="project" value="UniProtKB-SubCell"/>
</dbReference>
<dbReference type="AlphaFoldDB" id="A0A3N4Z7Y1"/>
<evidence type="ECO:0000313" key="10">
    <source>
        <dbReference type="EMBL" id="RPF27976.1"/>
    </source>
</evidence>
<evidence type="ECO:0000256" key="5">
    <source>
        <dbReference type="ARBA" id="ARBA00022840"/>
    </source>
</evidence>
<comment type="function">
    <text evidence="9">Involved in the regulation of the intracellular balance of NAD and NADP, and is a key enzyme in the biosynthesis of NADP. Catalyzes specifically the phosphorylation on 2'-hydroxyl of the adenosine moiety of NAD to yield NADP.</text>
</comment>
<keyword evidence="3 9" id="KW-0547">Nucleotide-binding</keyword>
<organism evidence="10 11">
    <name type="scientific">Georgenia muralis</name>
    <dbReference type="NCBI Taxonomy" id="154117"/>
    <lineage>
        <taxon>Bacteria</taxon>
        <taxon>Bacillati</taxon>
        <taxon>Actinomycetota</taxon>
        <taxon>Actinomycetes</taxon>
        <taxon>Micrococcales</taxon>
        <taxon>Bogoriellaceae</taxon>
        <taxon>Georgenia</taxon>
    </lineage>
</organism>
<dbReference type="GO" id="GO:0051287">
    <property type="term" value="F:NAD binding"/>
    <property type="evidence" value="ECO:0007669"/>
    <property type="project" value="UniProtKB-ARBA"/>
</dbReference>
<dbReference type="InterPro" id="IPR017438">
    <property type="entry name" value="ATP-NAD_kinase_N"/>
</dbReference>
<comment type="similarity">
    <text evidence="9">Belongs to the NAD kinase family.</text>
</comment>
<keyword evidence="6 9" id="KW-0521">NADP</keyword>
<keyword evidence="1 9" id="KW-0963">Cytoplasm</keyword>
<reference evidence="10 11" key="1">
    <citation type="submission" date="2018-11" db="EMBL/GenBank/DDBJ databases">
        <title>Sequencing the genomes of 1000 actinobacteria strains.</title>
        <authorList>
            <person name="Klenk H.-P."/>
        </authorList>
    </citation>
    <scope>NUCLEOTIDE SEQUENCE [LARGE SCALE GENOMIC DNA]</scope>
    <source>
        <strain evidence="10 11">DSM 14418</strain>
    </source>
</reference>
<dbReference type="PANTHER" id="PTHR20275:SF0">
    <property type="entry name" value="NAD KINASE"/>
    <property type="match status" value="1"/>
</dbReference>
<gene>
    <name evidence="9" type="primary">nadK</name>
    <name evidence="10" type="ORF">EDD32_2483</name>
</gene>
<comment type="caution">
    <text evidence="10">The sequence shown here is derived from an EMBL/GenBank/DDBJ whole genome shotgun (WGS) entry which is preliminary data.</text>
</comment>
<dbReference type="Gene3D" id="2.60.200.30">
    <property type="entry name" value="Probable inorganic polyphosphate/atp-NAD kinase, domain 2"/>
    <property type="match status" value="1"/>
</dbReference>
<dbReference type="GO" id="GO:0005524">
    <property type="term" value="F:ATP binding"/>
    <property type="evidence" value="ECO:0007669"/>
    <property type="project" value="UniProtKB-KW"/>
</dbReference>
<evidence type="ECO:0000256" key="4">
    <source>
        <dbReference type="ARBA" id="ARBA00022777"/>
    </source>
</evidence>
<dbReference type="OrthoDB" id="9774737at2"/>
<dbReference type="InterPro" id="IPR002504">
    <property type="entry name" value="NADK"/>
</dbReference>
<feature type="binding site" evidence="9">
    <location>
        <position position="191"/>
    </location>
    <ligand>
        <name>NAD(+)</name>
        <dbReference type="ChEBI" id="CHEBI:57540"/>
    </ligand>
</feature>
<dbReference type="InterPro" id="IPR016064">
    <property type="entry name" value="NAD/diacylglycerol_kinase_sf"/>
</dbReference>
<dbReference type="GO" id="GO:0019674">
    <property type="term" value="P:NAD+ metabolic process"/>
    <property type="evidence" value="ECO:0007669"/>
    <property type="project" value="InterPro"/>
</dbReference>
<dbReference type="InterPro" id="IPR017437">
    <property type="entry name" value="ATP-NAD_kinase_PpnK-typ_C"/>
</dbReference>
<dbReference type="RefSeq" id="WP_123917903.1">
    <property type="nucleotide sequence ID" value="NZ_RKRA01000001.1"/>
</dbReference>
<dbReference type="NCBIfam" id="NF002892">
    <property type="entry name" value="PRK03372.1"/>
    <property type="match status" value="1"/>
</dbReference>
<dbReference type="GO" id="GO:0046872">
    <property type="term" value="F:metal ion binding"/>
    <property type="evidence" value="ECO:0007669"/>
    <property type="project" value="UniProtKB-UniRule"/>
</dbReference>
<keyword evidence="11" id="KW-1185">Reference proteome</keyword>
<dbReference type="GO" id="GO:0006741">
    <property type="term" value="P:NADP+ biosynthetic process"/>
    <property type="evidence" value="ECO:0007669"/>
    <property type="project" value="UniProtKB-UniRule"/>
</dbReference>
<feature type="binding site" evidence="9">
    <location>
        <position position="57"/>
    </location>
    <ligand>
        <name>NAD(+)</name>
        <dbReference type="ChEBI" id="CHEBI:57540"/>
    </ligand>
</feature>
<evidence type="ECO:0000256" key="7">
    <source>
        <dbReference type="ARBA" id="ARBA00023027"/>
    </source>
</evidence>
<evidence type="ECO:0000313" key="11">
    <source>
        <dbReference type="Proteomes" id="UP000280726"/>
    </source>
</evidence>
<evidence type="ECO:0000256" key="1">
    <source>
        <dbReference type="ARBA" id="ARBA00022490"/>
    </source>
</evidence>
<proteinExistence type="inferred from homology"/>
<evidence type="ECO:0000256" key="6">
    <source>
        <dbReference type="ARBA" id="ARBA00022857"/>
    </source>
</evidence>
<dbReference type="Proteomes" id="UP000280726">
    <property type="component" value="Unassembled WGS sequence"/>
</dbReference>
<feature type="binding site" evidence="9">
    <location>
        <begin position="52"/>
        <end position="53"/>
    </location>
    <ligand>
        <name>NAD(+)</name>
        <dbReference type="ChEBI" id="CHEBI:57540"/>
    </ligand>
</feature>
<evidence type="ECO:0000256" key="9">
    <source>
        <dbReference type="HAMAP-Rule" id="MF_00361"/>
    </source>
</evidence>
<keyword evidence="7 9" id="KW-0520">NAD</keyword>
<dbReference type="SUPFAM" id="SSF111331">
    <property type="entry name" value="NAD kinase/diacylglycerol kinase-like"/>
    <property type="match status" value="1"/>
</dbReference>
<evidence type="ECO:0000256" key="2">
    <source>
        <dbReference type="ARBA" id="ARBA00022679"/>
    </source>
</evidence>
<name>A0A3N4Z7Y1_9MICO</name>
<evidence type="ECO:0000256" key="3">
    <source>
        <dbReference type="ARBA" id="ARBA00022741"/>
    </source>
</evidence>
<dbReference type="GO" id="GO:0003951">
    <property type="term" value="F:NAD+ kinase activity"/>
    <property type="evidence" value="ECO:0007669"/>
    <property type="project" value="UniProtKB-UniRule"/>
</dbReference>
<dbReference type="Pfam" id="PF01513">
    <property type="entry name" value="NAD_kinase"/>
    <property type="match status" value="1"/>
</dbReference>
<evidence type="ECO:0000256" key="8">
    <source>
        <dbReference type="ARBA" id="ARBA00047925"/>
    </source>
</evidence>
<dbReference type="EC" id="2.7.1.23" evidence="9"/>
<comment type="subcellular location">
    <subcellularLocation>
        <location evidence="9">Cytoplasm</location>
    </subcellularLocation>
</comment>
<comment type="cofactor">
    <cofactor evidence="9">
        <name>a divalent metal cation</name>
        <dbReference type="ChEBI" id="CHEBI:60240"/>
    </cofactor>
</comment>
<dbReference type="PANTHER" id="PTHR20275">
    <property type="entry name" value="NAD KINASE"/>
    <property type="match status" value="1"/>
</dbReference>
<dbReference type="FunFam" id="2.60.200.30:FF:000007">
    <property type="entry name" value="NAD kinase"/>
    <property type="match status" value="1"/>
</dbReference>
<feature type="binding site" evidence="9">
    <location>
        <position position="156"/>
    </location>
    <ligand>
        <name>NAD(+)</name>
        <dbReference type="ChEBI" id="CHEBI:57540"/>
    </ligand>
</feature>
<comment type="catalytic activity">
    <reaction evidence="8 9">
        <text>NAD(+) + ATP = ADP + NADP(+) + H(+)</text>
        <dbReference type="Rhea" id="RHEA:18629"/>
        <dbReference type="ChEBI" id="CHEBI:15378"/>
        <dbReference type="ChEBI" id="CHEBI:30616"/>
        <dbReference type="ChEBI" id="CHEBI:57540"/>
        <dbReference type="ChEBI" id="CHEBI:58349"/>
        <dbReference type="ChEBI" id="CHEBI:456216"/>
        <dbReference type="EC" id="2.7.1.23"/>
    </reaction>
</comment>
<dbReference type="Gene3D" id="3.40.50.10330">
    <property type="entry name" value="Probable inorganic polyphosphate/atp-NAD kinase, domain 1"/>
    <property type="match status" value="1"/>
</dbReference>
<keyword evidence="4 9" id="KW-0418">Kinase</keyword>
<accession>A0A3N4Z7Y1</accession>
<keyword evidence="5 9" id="KW-0067">ATP-binding</keyword>
<feature type="binding site" evidence="9">
    <location>
        <position position="137"/>
    </location>
    <ligand>
        <name>NAD(+)</name>
        <dbReference type="ChEBI" id="CHEBI:57540"/>
    </ligand>
</feature>